<dbReference type="AlphaFoldDB" id="A0A1G2F2G5"/>
<dbReference type="EMBL" id="MHMT01000029">
    <property type="protein sequence ID" value="OGZ31952.1"/>
    <property type="molecule type" value="Genomic_DNA"/>
</dbReference>
<evidence type="ECO:0000313" key="4">
    <source>
        <dbReference type="Proteomes" id="UP000177810"/>
    </source>
</evidence>
<keyword evidence="2" id="KW-0472">Membrane</keyword>
<keyword evidence="2" id="KW-0812">Transmembrane</keyword>
<gene>
    <name evidence="3" type="ORF">A2V69_03525</name>
</gene>
<dbReference type="Proteomes" id="UP000177810">
    <property type="component" value="Unassembled WGS sequence"/>
</dbReference>
<feature type="transmembrane region" description="Helical" evidence="2">
    <location>
        <begin position="6"/>
        <end position="34"/>
    </location>
</feature>
<comment type="caution">
    <text evidence="3">The sequence shown here is derived from an EMBL/GenBank/DDBJ whole genome shotgun (WGS) entry which is preliminary data.</text>
</comment>
<evidence type="ECO:0000313" key="3">
    <source>
        <dbReference type="EMBL" id="OGZ31952.1"/>
    </source>
</evidence>
<evidence type="ECO:0000256" key="1">
    <source>
        <dbReference type="SAM" id="Coils"/>
    </source>
</evidence>
<keyword evidence="2" id="KW-1133">Transmembrane helix</keyword>
<accession>A0A1G2F2G5</accession>
<protein>
    <submittedName>
        <fullName evidence="3">Uncharacterized protein</fullName>
    </submittedName>
</protein>
<evidence type="ECO:0000256" key="2">
    <source>
        <dbReference type="SAM" id="Phobius"/>
    </source>
</evidence>
<name>A0A1G2F2G5_9BACT</name>
<reference evidence="3 4" key="1">
    <citation type="journal article" date="2016" name="Nat. Commun.">
        <title>Thousands of microbial genomes shed light on interconnected biogeochemical processes in an aquifer system.</title>
        <authorList>
            <person name="Anantharaman K."/>
            <person name="Brown C.T."/>
            <person name="Hug L.A."/>
            <person name="Sharon I."/>
            <person name="Castelle C.J."/>
            <person name="Probst A.J."/>
            <person name="Thomas B.C."/>
            <person name="Singh A."/>
            <person name="Wilkins M.J."/>
            <person name="Karaoz U."/>
            <person name="Brodie E.L."/>
            <person name="Williams K.H."/>
            <person name="Hubbard S.S."/>
            <person name="Banfield J.F."/>
        </authorList>
    </citation>
    <scope>NUCLEOTIDE SEQUENCE [LARGE SCALE GENOMIC DNA]</scope>
</reference>
<organism evidence="3 4">
    <name type="scientific">Candidatus Portnoybacteria bacterium RBG_13_40_8</name>
    <dbReference type="NCBI Taxonomy" id="1801990"/>
    <lineage>
        <taxon>Bacteria</taxon>
        <taxon>Candidatus Portnoyibacteriota</taxon>
    </lineage>
</organism>
<sequence length="64" mass="7178">MDTLLLFGGLTTIVAPILKIIWVIILIIAVFKVFSISREIEKIKAGIEELEKNLLDALKAIEKK</sequence>
<proteinExistence type="predicted"/>
<keyword evidence="1" id="KW-0175">Coiled coil</keyword>
<feature type="coiled-coil region" evidence="1">
    <location>
        <begin position="33"/>
        <end position="60"/>
    </location>
</feature>
<dbReference type="STRING" id="1801990.A2V69_03525"/>